<proteinExistence type="predicted"/>
<organism evidence="1 2">
    <name type="scientific">Campylobacter cuniculorum DSM 23162 = LMG 24588</name>
    <dbReference type="NCBI Taxonomy" id="1121267"/>
    <lineage>
        <taxon>Bacteria</taxon>
        <taxon>Pseudomonadati</taxon>
        <taxon>Campylobacterota</taxon>
        <taxon>Epsilonproteobacteria</taxon>
        <taxon>Campylobacterales</taxon>
        <taxon>Campylobacteraceae</taxon>
        <taxon>Campylobacter</taxon>
    </lineage>
</organism>
<evidence type="ECO:0000313" key="1">
    <source>
        <dbReference type="EMBL" id="ARJ55734.1"/>
    </source>
</evidence>
<dbReference type="Proteomes" id="UP000192902">
    <property type="component" value="Chromosome"/>
</dbReference>
<protein>
    <submittedName>
        <fullName evidence="1">Transformation system protein</fullName>
    </submittedName>
</protein>
<dbReference type="STRING" id="1121267.CCUN_0066"/>
<gene>
    <name evidence="1" type="primary">ctsR</name>
    <name evidence="1" type="ORF">CCUN_0066</name>
</gene>
<dbReference type="EMBL" id="CP020867">
    <property type="protein sequence ID" value="ARJ55734.1"/>
    <property type="molecule type" value="Genomic_DNA"/>
</dbReference>
<dbReference type="AlphaFoldDB" id="A0A1W6BUI1"/>
<evidence type="ECO:0000313" key="2">
    <source>
        <dbReference type="Proteomes" id="UP000192902"/>
    </source>
</evidence>
<dbReference type="eggNOG" id="ENOG5031PD0">
    <property type="taxonomic scope" value="Bacteria"/>
</dbReference>
<dbReference type="KEGG" id="ccun:CCUN_0066"/>
<dbReference type="OrthoDB" id="5327097at2"/>
<name>A0A1W6BUI1_9BACT</name>
<reference evidence="1 2" key="1">
    <citation type="submission" date="2017-04" db="EMBL/GenBank/DDBJ databases">
        <title>Complete genome sequence of the Campylobacter cuniculorum type strain LMG24588.</title>
        <authorList>
            <person name="Miller W.G."/>
            <person name="Yee E."/>
            <person name="Revez J."/>
            <person name="Bono J.L."/>
            <person name="Rossi M."/>
        </authorList>
    </citation>
    <scope>NUCLEOTIDE SEQUENCE [LARGE SCALE GENOMIC DNA]</scope>
    <source>
        <strain evidence="1 2">LMG 24588</strain>
    </source>
</reference>
<accession>A0A1W6BUI1</accession>
<dbReference type="RefSeq" id="WP_051521659.1">
    <property type="nucleotide sequence ID" value="NZ_CP020867.1"/>
</dbReference>
<sequence>MKKILCAFLCFGILNAQSDFKEYFSHLEKRFDIEFSKLHNPFSNPHLEQIYTLKIQAIFPDKVKINNAWYQQDDWINQAQIKSIESKQIILEYDNIIIPLKLKSNDKIYID</sequence>